<dbReference type="InterPro" id="IPR036271">
    <property type="entry name" value="Tet_transcr_reg_TetR-rel_C_sf"/>
</dbReference>
<dbReference type="GO" id="GO:0000976">
    <property type="term" value="F:transcription cis-regulatory region binding"/>
    <property type="evidence" value="ECO:0007669"/>
    <property type="project" value="TreeGrafter"/>
</dbReference>
<evidence type="ECO:0000313" key="8">
    <source>
        <dbReference type="Proteomes" id="UP000245916"/>
    </source>
</evidence>
<name>A0A2U2J1C2_9SPHN</name>
<dbReference type="EMBL" id="QFFF01000001">
    <property type="protein sequence ID" value="PWG02127.1"/>
    <property type="molecule type" value="Genomic_DNA"/>
</dbReference>
<dbReference type="Gene3D" id="1.10.357.10">
    <property type="entry name" value="Tetracycline Repressor, domain 2"/>
    <property type="match status" value="1"/>
</dbReference>
<keyword evidence="8" id="KW-1185">Reference proteome</keyword>
<dbReference type="PROSITE" id="PS50977">
    <property type="entry name" value="HTH_TETR_2"/>
    <property type="match status" value="1"/>
</dbReference>
<keyword evidence="2 4" id="KW-0238">DNA-binding</keyword>
<evidence type="ECO:0000256" key="3">
    <source>
        <dbReference type="ARBA" id="ARBA00023163"/>
    </source>
</evidence>
<comment type="caution">
    <text evidence="7">The sequence shown here is derived from an EMBL/GenBank/DDBJ whole genome shotgun (WGS) entry which is preliminary data.</text>
</comment>
<dbReference type="InterPro" id="IPR050109">
    <property type="entry name" value="HTH-type_TetR-like_transc_reg"/>
</dbReference>
<dbReference type="AlphaFoldDB" id="A0A2U2J1C2"/>
<dbReference type="RefSeq" id="WP_109270267.1">
    <property type="nucleotide sequence ID" value="NZ_QFFF01000001.1"/>
</dbReference>
<dbReference type="Pfam" id="PF00440">
    <property type="entry name" value="TetR_N"/>
    <property type="match status" value="1"/>
</dbReference>
<dbReference type="SUPFAM" id="SSF48498">
    <property type="entry name" value="Tetracyclin repressor-like, C-terminal domain"/>
    <property type="match status" value="1"/>
</dbReference>
<keyword evidence="1" id="KW-0805">Transcription regulation</keyword>
<dbReference type="InterPro" id="IPR001647">
    <property type="entry name" value="HTH_TetR"/>
</dbReference>
<reference evidence="7 8" key="1">
    <citation type="submission" date="2018-05" db="EMBL/GenBank/DDBJ databases">
        <title>Genome of Sphingosinicella humi QZX222.</title>
        <authorList>
            <person name="Qiao Z."/>
            <person name="Wang G."/>
        </authorList>
    </citation>
    <scope>NUCLEOTIDE SEQUENCE [LARGE SCALE GENOMIC DNA]</scope>
    <source>
        <strain evidence="7 8">QZX222</strain>
    </source>
</reference>
<evidence type="ECO:0000259" key="6">
    <source>
        <dbReference type="PROSITE" id="PS50977"/>
    </source>
</evidence>
<dbReference type="Proteomes" id="UP000245916">
    <property type="component" value="Unassembled WGS sequence"/>
</dbReference>
<dbReference type="SUPFAM" id="SSF46689">
    <property type="entry name" value="Homeodomain-like"/>
    <property type="match status" value="1"/>
</dbReference>
<proteinExistence type="predicted"/>
<protein>
    <submittedName>
        <fullName evidence="7">TetR family transcriptional regulator</fullName>
    </submittedName>
</protein>
<dbReference type="PANTHER" id="PTHR30055:SF234">
    <property type="entry name" value="HTH-TYPE TRANSCRIPTIONAL REGULATOR BETI"/>
    <property type="match status" value="1"/>
</dbReference>
<dbReference type="PANTHER" id="PTHR30055">
    <property type="entry name" value="HTH-TYPE TRANSCRIPTIONAL REGULATOR RUTR"/>
    <property type="match status" value="1"/>
</dbReference>
<accession>A0A2U2J1C2</accession>
<dbReference type="InterPro" id="IPR009057">
    <property type="entry name" value="Homeodomain-like_sf"/>
</dbReference>
<evidence type="ECO:0000256" key="4">
    <source>
        <dbReference type="PROSITE-ProRule" id="PRU00335"/>
    </source>
</evidence>
<sequence>MPTGEKGTRRKRGRPRRSDAPDPAAIRTAALARFARNGFDGTNLREIAAEAGVDVALVARQFGSKMGLWKSVVDTIAQRMADAQADTGELPSAGMPLAERLRRALHGFVAFNAAHPELGQFFVNEVARPGERRDYVLERLWLPNRRALLPLLREGIDGGIVPAVDPELALLMLIGAVALPLITGEAVSQVLRQDMEARLTEAVTALFVAT</sequence>
<dbReference type="OrthoDB" id="9789566at2"/>
<feature type="DNA-binding region" description="H-T-H motif" evidence="4">
    <location>
        <begin position="43"/>
        <end position="62"/>
    </location>
</feature>
<evidence type="ECO:0000256" key="1">
    <source>
        <dbReference type="ARBA" id="ARBA00023015"/>
    </source>
</evidence>
<feature type="domain" description="HTH tetR-type" evidence="6">
    <location>
        <begin position="20"/>
        <end position="80"/>
    </location>
</feature>
<organism evidence="7 8">
    <name type="scientific">Allosphingosinicella humi</name>
    <dbReference type="NCBI Taxonomy" id="2068657"/>
    <lineage>
        <taxon>Bacteria</taxon>
        <taxon>Pseudomonadati</taxon>
        <taxon>Pseudomonadota</taxon>
        <taxon>Alphaproteobacteria</taxon>
        <taxon>Sphingomonadales</taxon>
        <taxon>Sphingomonadaceae</taxon>
        <taxon>Allosphingosinicella</taxon>
    </lineage>
</organism>
<feature type="region of interest" description="Disordered" evidence="5">
    <location>
        <begin position="1"/>
        <end position="23"/>
    </location>
</feature>
<evidence type="ECO:0000256" key="2">
    <source>
        <dbReference type="ARBA" id="ARBA00023125"/>
    </source>
</evidence>
<dbReference type="GO" id="GO:0003700">
    <property type="term" value="F:DNA-binding transcription factor activity"/>
    <property type="evidence" value="ECO:0007669"/>
    <property type="project" value="TreeGrafter"/>
</dbReference>
<gene>
    <name evidence="7" type="ORF">DF286_04030</name>
</gene>
<evidence type="ECO:0000256" key="5">
    <source>
        <dbReference type="SAM" id="MobiDB-lite"/>
    </source>
</evidence>
<evidence type="ECO:0000313" key="7">
    <source>
        <dbReference type="EMBL" id="PWG02127.1"/>
    </source>
</evidence>
<keyword evidence="3" id="KW-0804">Transcription</keyword>